<dbReference type="Proteomes" id="UP000005316">
    <property type="component" value="Unassembled WGS sequence"/>
</dbReference>
<comment type="caution">
    <text evidence="1">The sequence shown here is derived from an EMBL/GenBank/DDBJ whole genome shotgun (WGS) entry which is preliminary data.</text>
</comment>
<dbReference type="AlphaFoldDB" id="F9DR53"/>
<dbReference type="HOGENOM" id="CLU_1395540_0_0_9"/>
<organism evidence="1 2">
    <name type="scientific">Sporosarcina newyorkensis 2681</name>
    <dbReference type="NCBI Taxonomy" id="1027292"/>
    <lineage>
        <taxon>Bacteria</taxon>
        <taxon>Bacillati</taxon>
        <taxon>Bacillota</taxon>
        <taxon>Bacilli</taxon>
        <taxon>Bacillales</taxon>
        <taxon>Caryophanaceae</taxon>
        <taxon>Sporosarcina</taxon>
    </lineage>
</organism>
<dbReference type="eggNOG" id="ENOG503315A">
    <property type="taxonomic scope" value="Bacteria"/>
</dbReference>
<proteinExistence type="predicted"/>
<name>F9DR53_9BACL</name>
<accession>F9DR53</accession>
<evidence type="ECO:0000313" key="2">
    <source>
        <dbReference type="Proteomes" id="UP000005316"/>
    </source>
</evidence>
<evidence type="ECO:0008006" key="3">
    <source>
        <dbReference type="Google" id="ProtNLM"/>
    </source>
</evidence>
<protein>
    <recommendedName>
        <fullName evidence="3">Phage protein</fullName>
    </recommendedName>
</protein>
<evidence type="ECO:0000313" key="1">
    <source>
        <dbReference type="EMBL" id="EGQ26742.1"/>
    </source>
</evidence>
<dbReference type="EMBL" id="AFPZ01000034">
    <property type="protein sequence ID" value="EGQ26742.1"/>
    <property type="molecule type" value="Genomic_DNA"/>
</dbReference>
<gene>
    <name evidence="1" type="ORF">HMPREF9372_1283</name>
</gene>
<dbReference type="RefSeq" id="WP_009766150.1">
    <property type="nucleotide sequence ID" value="NZ_GL982997.1"/>
</dbReference>
<sequence>MSKMQLALAEELERLAAGYRMLANHKPDEITIQDISYLLNEKVAEGKMKKIKVLLEKYSAVKLVDVKAEDYPSFFKEAKNYRKEQMKMSQMKELSKTVDELKSASNLLSSVADSLIDLFSGTGGSSDEAKEKQPKATKEKLTLESVRAVLAEKSRAGHTADIKALLENYGASKLSEIDPKKCKKLLEEVKVLGNG</sequence>
<reference evidence="1 2" key="1">
    <citation type="submission" date="2011-04" db="EMBL/GenBank/DDBJ databases">
        <authorList>
            <person name="Muzny D."/>
            <person name="Qin X."/>
            <person name="Deng J."/>
            <person name="Jiang H."/>
            <person name="Liu Y."/>
            <person name="Qu J."/>
            <person name="Song X.-Z."/>
            <person name="Zhang L."/>
            <person name="Thornton R."/>
            <person name="Coyle M."/>
            <person name="Francisco L."/>
            <person name="Jackson L."/>
            <person name="Javaid M."/>
            <person name="Korchina V."/>
            <person name="Kovar C."/>
            <person name="Mata R."/>
            <person name="Mathew T."/>
            <person name="Ngo R."/>
            <person name="Nguyen L."/>
            <person name="Nguyen N."/>
            <person name="Okwuonu G."/>
            <person name="Ongeri F."/>
            <person name="Pham C."/>
            <person name="Simmons D."/>
            <person name="Wilczek-Boney K."/>
            <person name="Hale W."/>
            <person name="Jakkamsetti A."/>
            <person name="Pham P."/>
            <person name="Ruth R."/>
            <person name="San Lucas F."/>
            <person name="Warren J."/>
            <person name="Zhang J."/>
            <person name="Zhao Z."/>
            <person name="Zhou C."/>
            <person name="Zhu D."/>
            <person name="Lee S."/>
            <person name="Bess C."/>
            <person name="Blankenburg K."/>
            <person name="Forbes L."/>
            <person name="Fu Q."/>
            <person name="Gubbala S."/>
            <person name="Hirani K."/>
            <person name="Jayaseelan J.C."/>
            <person name="Lara F."/>
            <person name="Munidasa M."/>
            <person name="Palculict T."/>
            <person name="Patil S."/>
            <person name="Pu L.-L."/>
            <person name="Saada N."/>
            <person name="Tang L."/>
            <person name="Weissenberger G."/>
            <person name="Zhu Y."/>
            <person name="Hemphill L."/>
            <person name="Shang Y."/>
            <person name="Youmans B."/>
            <person name="Ayvaz T."/>
            <person name="Ross M."/>
            <person name="Santibanez J."/>
            <person name="Aqrawi P."/>
            <person name="Gross S."/>
            <person name="Joshi V."/>
            <person name="Fowler G."/>
            <person name="Nazareth L."/>
            <person name="Reid J."/>
            <person name="Worley K."/>
            <person name="Petrosino J."/>
            <person name="Highlander S."/>
            <person name="Gibbs R."/>
        </authorList>
    </citation>
    <scope>NUCLEOTIDE SEQUENCE [LARGE SCALE GENOMIC DNA]</scope>
    <source>
        <strain evidence="1 2">2681</strain>
    </source>
</reference>